<sequence length="1299" mass="130854">MSQALEADAQLLAALAAQLHGLERPTLAVGGREMDDPAAAVPSSEAAAAVCAAGAIGEIVSGRPRLARALLRAAPGTTSGLVGLLRLRRGDTYAAHEALNALNSLACPAVTGGGRSGDGGGDGDGNGDEEAQDCGWEECLAVVLSPEVATEAFWVLRALGPTHCGTPRDALDQSKFALMLAIQTLRDCFTQQGATCPVSPAAAAAAALPLLVGQPAVGATAMLLMFPSPMPAPMMAAAEGYAAIALDMPGHCLRQGWRLSDSNAESSVVVFNAPWPVVRYLLHCDLDWEDASAVDALVSRAPDLPRAASAALQVAAAAAGLLPHPFGPLATAAACRAAACAAGGPTDRMQATLLLLWRLLRSNTYLPLAAALDTCDAAWPAAQAAAARHPDEAVREAAECVLCAIAIHTAKSAAVVALLAAAARLGIEGAGEVLALFRQFVAEPDPANLHQALTDLVSTNDDADRLRSAADALRALVPIGWAAPRARTLQLAHCGRLIAALVAAQDPDRAVTDNRTLRVQLASTLSDLLGASPDAVTLATAPPSGCDSRSGGGGGGGKRCIAELYLLNLQACSCLIADSAGAEHDDAAESAVLYATSVMMGLTAIFRWGPGCLPGATVAAARRTAGGAAGMARAFACMLKPRLAPRGGGEIGCCSGGGSSSSVRGNSSGGESGESGESGGGFISGLYAFIRVMLCRVLPLLVEDEVMSQALAADAQLLSGLAAQLPGSEWPAPAVGGREIANAAATTPETGNVAAVDAAGAIGWIVGRRPRLAQALLRAAPGVVRGLVGLLRLRRGDMFSAYEGLLALQALAGPVIVGAVGGGGNVEAEAYSQEECLAVMSCPEVAADAFWVIRALGPTHCETPWADCDKSKLALVLAIQILSDCITQQGATCPVSPAAAAAAALPLLQGQPADWEDASAVDALVSRVPDLPRCVSATLQVAGAAAGLLPHPLGPLATAAARSAVACAPGDQTNGLRAVLLLLSRLLNGETLLPLAAALDTCDAAWLAAQAAATQHLDEAVREAADCVLCCIAIQTADSAAVQALLSAAARLGIEGVGEVQASIDRLVAEDDAEDDSTILDQARLGNLIPVMERLADAAAGGGAESEERLAGVCDEWGEPDWEGLREWAAARRRRRELERAGVEGGGASSSTSTSSTSSSSTSSSSRGRDSSGGELAANGGGGEQAASGGGALPAAADSSGGGCTIQSPTSGDGLQHPASGSGDQQQRGRPGKACAVCGAAGAPGGAVLKKCTGCLAVLYCSAACQTQDWKRAGGHRTTCKQLQAQRAGLPAAQSRANT</sequence>
<feature type="domain" description="MYND-type" evidence="6">
    <location>
        <begin position="1235"/>
        <end position="1280"/>
    </location>
</feature>
<keyword evidence="8" id="KW-1185">Reference proteome</keyword>
<dbReference type="PROSITE" id="PS50865">
    <property type="entry name" value="ZF_MYND_2"/>
    <property type="match status" value="1"/>
</dbReference>
<protein>
    <recommendedName>
        <fullName evidence="6">MYND-type domain-containing protein</fullName>
    </recommendedName>
</protein>
<feature type="compositionally biased region" description="Gly residues" evidence="5">
    <location>
        <begin position="1179"/>
        <end position="1192"/>
    </location>
</feature>
<dbReference type="RefSeq" id="XP_013895400.1">
    <property type="nucleotide sequence ID" value="XM_014039946.1"/>
</dbReference>
<feature type="compositionally biased region" description="Low complexity" evidence="5">
    <location>
        <begin position="1149"/>
        <end position="1166"/>
    </location>
</feature>
<dbReference type="InterPro" id="IPR002893">
    <property type="entry name" value="Znf_MYND"/>
</dbReference>
<accession>A0A0D2MNU3</accession>
<evidence type="ECO:0000256" key="3">
    <source>
        <dbReference type="ARBA" id="ARBA00022833"/>
    </source>
</evidence>
<dbReference type="GO" id="GO:0008270">
    <property type="term" value="F:zinc ion binding"/>
    <property type="evidence" value="ECO:0007669"/>
    <property type="project" value="UniProtKB-KW"/>
</dbReference>
<dbReference type="SUPFAM" id="SSF144232">
    <property type="entry name" value="HIT/MYND zinc finger-like"/>
    <property type="match status" value="1"/>
</dbReference>
<gene>
    <name evidence="7" type="ORF">MNEG_11582</name>
</gene>
<dbReference type="KEGG" id="mng:MNEG_11582"/>
<proteinExistence type="predicted"/>
<evidence type="ECO:0000256" key="4">
    <source>
        <dbReference type="PROSITE-ProRule" id="PRU00134"/>
    </source>
</evidence>
<reference evidence="7 8" key="1">
    <citation type="journal article" date="2013" name="BMC Genomics">
        <title>Reconstruction of the lipid metabolism for the microalga Monoraphidium neglectum from its genome sequence reveals characteristics suitable for biofuel production.</title>
        <authorList>
            <person name="Bogen C."/>
            <person name="Al-Dilaimi A."/>
            <person name="Albersmeier A."/>
            <person name="Wichmann J."/>
            <person name="Grundmann M."/>
            <person name="Rupp O."/>
            <person name="Lauersen K.J."/>
            <person name="Blifernez-Klassen O."/>
            <person name="Kalinowski J."/>
            <person name="Goesmann A."/>
            <person name="Mussgnug J.H."/>
            <person name="Kruse O."/>
        </authorList>
    </citation>
    <scope>NUCLEOTIDE SEQUENCE [LARGE SCALE GENOMIC DNA]</scope>
    <source>
        <strain evidence="7 8">SAG 48.87</strain>
    </source>
</reference>
<evidence type="ECO:0000256" key="2">
    <source>
        <dbReference type="ARBA" id="ARBA00022771"/>
    </source>
</evidence>
<dbReference type="Pfam" id="PF01753">
    <property type="entry name" value="zf-MYND"/>
    <property type="match status" value="1"/>
</dbReference>
<keyword evidence="2 4" id="KW-0863">Zinc-finger</keyword>
<dbReference type="Proteomes" id="UP000054498">
    <property type="component" value="Unassembled WGS sequence"/>
</dbReference>
<dbReference type="Gene3D" id="6.10.140.2220">
    <property type="match status" value="1"/>
</dbReference>
<dbReference type="EMBL" id="KK103031">
    <property type="protein sequence ID" value="KIY96380.1"/>
    <property type="molecule type" value="Genomic_DNA"/>
</dbReference>
<keyword evidence="3" id="KW-0862">Zinc</keyword>
<evidence type="ECO:0000256" key="1">
    <source>
        <dbReference type="ARBA" id="ARBA00022723"/>
    </source>
</evidence>
<feature type="compositionally biased region" description="Gly residues" evidence="5">
    <location>
        <begin position="667"/>
        <end position="677"/>
    </location>
</feature>
<evidence type="ECO:0000256" key="5">
    <source>
        <dbReference type="SAM" id="MobiDB-lite"/>
    </source>
</evidence>
<organism evidence="7 8">
    <name type="scientific">Monoraphidium neglectum</name>
    <dbReference type="NCBI Taxonomy" id="145388"/>
    <lineage>
        <taxon>Eukaryota</taxon>
        <taxon>Viridiplantae</taxon>
        <taxon>Chlorophyta</taxon>
        <taxon>core chlorophytes</taxon>
        <taxon>Chlorophyceae</taxon>
        <taxon>CS clade</taxon>
        <taxon>Sphaeropleales</taxon>
        <taxon>Selenastraceae</taxon>
        <taxon>Monoraphidium</taxon>
    </lineage>
</organism>
<feature type="region of interest" description="Disordered" evidence="5">
    <location>
        <begin position="1139"/>
        <end position="1231"/>
    </location>
</feature>
<feature type="region of interest" description="Disordered" evidence="5">
    <location>
        <begin position="658"/>
        <end position="677"/>
    </location>
</feature>
<evidence type="ECO:0000313" key="7">
    <source>
        <dbReference type="EMBL" id="KIY96380.1"/>
    </source>
</evidence>
<dbReference type="GeneID" id="25728859"/>
<evidence type="ECO:0000259" key="6">
    <source>
        <dbReference type="PROSITE" id="PS50865"/>
    </source>
</evidence>
<name>A0A0D2MNU3_9CHLO</name>
<evidence type="ECO:0000313" key="8">
    <source>
        <dbReference type="Proteomes" id="UP000054498"/>
    </source>
</evidence>
<keyword evidence="1" id="KW-0479">Metal-binding</keyword>